<feature type="domain" description="RRM" evidence="5">
    <location>
        <begin position="120"/>
        <end position="200"/>
    </location>
</feature>
<evidence type="ECO:0000256" key="4">
    <source>
        <dbReference type="SAM" id="MobiDB-lite"/>
    </source>
</evidence>
<evidence type="ECO:0000313" key="7">
    <source>
        <dbReference type="Proteomes" id="UP000245207"/>
    </source>
</evidence>
<dbReference type="InterPro" id="IPR000504">
    <property type="entry name" value="RRM_dom"/>
</dbReference>
<evidence type="ECO:0000256" key="2">
    <source>
        <dbReference type="ARBA" id="ARBA00022884"/>
    </source>
</evidence>
<dbReference type="GO" id="GO:0003723">
    <property type="term" value="F:RNA binding"/>
    <property type="evidence" value="ECO:0007669"/>
    <property type="project" value="UniProtKB-UniRule"/>
</dbReference>
<keyword evidence="7" id="KW-1185">Reference proteome</keyword>
<dbReference type="OrthoDB" id="19742at2759"/>
<feature type="region of interest" description="Disordered" evidence="4">
    <location>
        <begin position="45"/>
        <end position="65"/>
    </location>
</feature>
<name>A0A2U1MLY0_ARTAN</name>
<dbReference type="AlphaFoldDB" id="A0A2U1MLY0"/>
<evidence type="ECO:0000256" key="1">
    <source>
        <dbReference type="ARBA" id="ARBA00022737"/>
    </source>
</evidence>
<organism evidence="6 7">
    <name type="scientific">Artemisia annua</name>
    <name type="common">Sweet wormwood</name>
    <dbReference type="NCBI Taxonomy" id="35608"/>
    <lineage>
        <taxon>Eukaryota</taxon>
        <taxon>Viridiplantae</taxon>
        <taxon>Streptophyta</taxon>
        <taxon>Embryophyta</taxon>
        <taxon>Tracheophyta</taxon>
        <taxon>Spermatophyta</taxon>
        <taxon>Magnoliopsida</taxon>
        <taxon>eudicotyledons</taxon>
        <taxon>Gunneridae</taxon>
        <taxon>Pentapetalae</taxon>
        <taxon>asterids</taxon>
        <taxon>campanulids</taxon>
        <taxon>Asterales</taxon>
        <taxon>Asteraceae</taxon>
        <taxon>Asteroideae</taxon>
        <taxon>Anthemideae</taxon>
        <taxon>Artemisiinae</taxon>
        <taxon>Artemisia</taxon>
    </lineage>
</organism>
<keyword evidence="1" id="KW-0677">Repeat</keyword>
<dbReference type="PROSITE" id="PS50102">
    <property type="entry name" value="RRM"/>
    <property type="match status" value="2"/>
</dbReference>
<dbReference type="EMBL" id="PKPP01004903">
    <property type="protein sequence ID" value="PWA62281.1"/>
    <property type="molecule type" value="Genomic_DNA"/>
</dbReference>
<comment type="caution">
    <text evidence="6">The sequence shown here is derived from an EMBL/GenBank/DDBJ whole genome shotgun (WGS) entry which is preliminary data.</text>
</comment>
<dbReference type="STRING" id="35608.A0A2U1MLY0"/>
<reference evidence="6 7" key="1">
    <citation type="journal article" date="2018" name="Mol. Plant">
        <title>The genome of Artemisia annua provides insight into the evolution of Asteraceae family and artemisinin biosynthesis.</title>
        <authorList>
            <person name="Shen Q."/>
            <person name="Zhang L."/>
            <person name="Liao Z."/>
            <person name="Wang S."/>
            <person name="Yan T."/>
            <person name="Shi P."/>
            <person name="Liu M."/>
            <person name="Fu X."/>
            <person name="Pan Q."/>
            <person name="Wang Y."/>
            <person name="Lv Z."/>
            <person name="Lu X."/>
            <person name="Zhang F."/>
            <person name="Jiang W."/>
            <person name="Ma Y."/>
            <person name="Chen M."/>
            <person name="Hao X."/>
            <person name="Li L."/>
            <person name="Tang Y."/>
            <person name="Lv G."/>
            <person name="Zhou Y."/>
            <person name="Sun X."/>
            <person name="Brodelius P.E."/>
            <person name="Rose J.K.C."/>
            <person name="Tang K."/>
        </authorList>
    </citation>
    <scope>NUCLEOTIDE SEQUENCE [LARGE SCALE GENOMIC DNA]</scope>
    <source>
        <strain evidence="7">cv. Huhao1</strain>
        <tissue evidence="6">Leaf</tissue>
    </source>
</reference>
<proteinExistence type="predicted"/>
<dbReference type="Proteomes" id="UP000245207">
    <property type="component" value="Unassembled WGS sequence"/>
</dbReference>
<protein>
    <submittedName>
        <fullName evidence="6">RNA recognition motif domain, eukaryote, Nucleotide-binding alpha-beta plait domain protein</fullName>
    </submittedName>
</protein>
<dbReference type="PANTHER" id="PTHR24012">
    <property type="entry name" value="RNA BINDING PROTEIN"/>
    <property type="match status" value="1"/>
</dbReference>
<dbReference type="InterPro" id="IPR035979">
    <property type="entry name" value="RBD_domain_sf"/>
</dbReference>
<feature type="compositionally biased region" description="Basic and acidic residues" evidence="4">
    <location>
        <begin position="50"/>
        <end position="60"/>
    </location>
</feature>
<sequence>MRAKPRTPYTSNQSVQRFTNVKRPLLSSYLVTRTSCVPLHQANKDTSVVHQEERKKDRPTNKPQRSLVVRIKVTKIKTDSEKDNVARGPITTDLKVENSTNVIDAVLRIKGVIDKSIEDELVLCDSLEKLQHLEISMETLENSSEYAKDMSAVIVDDAEGKSRGFGFVNFESHKEAKKAKETLNDAEIGSKKWFIGTAMKKSERDAVLKRVHQKQTPVSQICCKEEYDRHLQTLASSQYLFPYRGILPKSAEKEGLAAKLQKPLETQVELEGLVPSLLKPMRNRVVDRSVTFGLNPILEVKNLLRGTDCYEFILNEHVSYTCPKVKDEKDNVARGPITTDLKVENSTNVIDAVLRIKGVIDKSIEDELVLCDSLEKLQHLEISMETLENSSEYAKDMSAVIVDDAEGKSRGFGFVNFESHKEAKKAKETLNDAEIGSKKWFIGTAMKKSERDAVLKRVHQKQTPVSQICCKEEYDRHLQTLASSQYLFPYRGILPKSAEKEGLAAKLQKPLETQVELEGLVPSLLKPMRNRVVDRSVTFGLNPILEVKNLLRGTDCYEFILNEHVSYTCPKVKDGQRPPNTS</sequence>
<evidence type="ECO:0000259" key="5">
    <source>
        <dbReference type="PROSITE" id="PS50102"/>
    </source>
</evidence>
<feature type="domain" description="RRM" evidence="5">
    <location>
        <begin position="367"/>
        <end position="447"/>
    </location>
</feature>
<dbReference type="SMART" id="SM00360">
    <property type="entry name" value="RRM"/>
    <property type="match status" value="2"/>
</dbReference>
<dbReference type="Gene3D" id="3.30.70.330">
    <property type="match status" value="2"/>
</dbReference>
<dbReference type="Pfam" id="PF00076">
    <property type="entry name" value="RRM_1"/>
    <property type="match status" value="2"/>
</dbReference>
<evidence type="ECO:0000313" key="6">
    <source>
        <dbReference type="EMBL" id="PWA62281.1"/>
    </source>
</evidence>
<evidence type="ECO:0000256" key="3">
    <source>
        <dbReference type="PROSITE-ProRule" id="PRU00176"/>
    </source>
</evidence>
<accession>A0A2U1MLY0</accession>
<gene>
    <name evidence="6" type="ORF">CTI12_AA365230</name>
</gene>
<keyword evidence="2 3" id="KW-0694">RNA-binding</keyword>
<dbReference type="InterPro" id="IPR012677">
    <property type="entry name" value="Nucleotide-bd_a/b_plait_sf"/>
</dbReference>
<dbReference type="SUPFAM" id="SSF54928">
    <property type="entry name" value="RNA-binding domain, RBD"/>
    <property type="match status" value="2"/>
</dbReference>